<dbReference type="AlphaFoldDB" id="Q5ZC15"/>
<evidence type="ECO:0000256" key="1">
    <source>
        <dbReference type="SAM" id="MobiDB-lite"/>
    </source>
</evidence>
<feature type="compositionally biased region" description="Basic and acidic residues" evidence="1">
    <location>
        <begin position="151"/>
        <end position="167"/>
    </location>
</feature>
<proteinExistence type="predicted"/>
<protein>
    <submittedName>
        <fullName evidence="2">Uncharacterized protein</fullName>
    </submittedName>
</protein>
<feature type="region of interest" description="Disordered" evidence="1">
    <location>
        <begin position="151"/>
        <end position="178"/>
    </location>
</feature>
<name>Q5ZC15_ORYSJ</name>
<sequence length="198" mass="20968">MRGGGGRAQQRRDWVAMAGRGGATTSCGGRWPLAKHGLELAKFDQPLATLMPLAICGPYHFFPLSPHHPHGPHHPPTRALPSFAYRYRAFLPPPMLAAAMGKKARLGFVATIASLLSAVARLHHPPMFAATAGKECLGFVAVGSSASVGKMGDERSGGGHLGRRNDRSGGGTMVRGVGAIAREARRRMTVEEDEAGEE</sequence>
<dbReference type="Proteomes" id="UP000817658">
    <property type="component" value="Chromosome 1"/>
</dbReference>
<accession>Q5ZC15</accession>
<evidence type="ECO:0000313" key="2">
    <source>
        <dbReference type="EMBL" id="BAD52932.1"/>
    </source>
</evidence>
<organism evidence="2">
    <name type="scientific">Oryza sativa subsp. japonica</name>
    <name type="common">Rice</name>
    <dbReference type="NCBI Taxonomy" id="39947"/>
    <lineage>
        <taxon>Eukaryota</taxon>
        <taxon>Viridiplantae</taxon>
        <taxon>Streptophyta</taxon>
        <taxon>Embryophyta</taxon>
        <taxon>Tracheophyta</taxon>
        <taxon>Spermatophyta</taxon>
        <taxon>Magnoliopsida</taxon>
        <taxon>Liliopsida</taxon>
        <taxon>Poales</taxon>
        <taxon>Poaceae</taxon>
        <taxon>BOP clade</taxon>
        <taxon>Oryzoideae</taxon>
        <taxon>Oryzeae</taxon>
        <taxon>Oryzinae</taxon>
        <taxon>Oryza</taxon>
        <taxon>Oryza sativa</taxon>
    </lineage>
</organism>
<gene>
    <name evidence="2" type="primary">P0463A02.30</name>
</gene>
<dbReference type="EMBL" id="AP003258">
    <property type="protein sequence ID" value="BAD52932.1"/>
    <property type="molecule type" value="Genomic_DNA"/>
</dbReference>
<reference evidence="2" key="1">
    <citation type="journal article" date="2002" name="Nature">
        <title>The genome sequence and structure of rice chromosome 1.</title>
        <authorList>
            <person name="Sasaki T."/>
            <person name="Matsumoto T."/>
            <person name="Yamamoto K."/>
            <person name="Sakata K."/>
            <person name="Baba T."/>
            <person name="Katayose Y."/>
            <person name="Wu J."/>
            <person name="Niimura Y."/>
            <person name="Cheng Z."/>
            <person name="Nagamura Y."/>
            <person name="Antonio B.A."/>
            <person name="Kanamori H."/>
            <person name="Hosokawa S."/>
            <person name="Masukawa M."/>
            <person name="Arikawa K."/>
            <person name="Chiden Y."/>
            <person name="Hayashi M."/>
            <person name="Okamoto M."/>
            <person name="Ando T."/>
            <person name="Aoki H."/>
            <person name="Arita K."/>
            <person name="Hamada M."/>
            <person name="Harada C."/>
            <person name="Hijishita S."/>
            <person name="Honda M."/>
            <person name="Ichikawa Y."/>
            <person name="Idonuma A."/>
            <person name="Iijima M."/>
            <person name="Ikeda M."/>
            <person name="Ikeno M."/>
            <person name="Itoh S."/>
            <person name="Itoh T."/>
            <person name="Itoh Y."/>
            <person name="Itoh Y."/>
            <person name="Iwabuchi A."/>
            <person name="Kamiya K."/>
            <person name="Karasawa W."/>
            <person name="Katagiri S."/>
            <person name="Kikuta A."/>
            <person name="Kobayashi N."/>
            <person name="Kono I."/>
            <person name="Machita K."/>
            <person name="Maehara T."/>
            <person name="Mizuno H."/>
            <person name="Mizubayashi T."/>
            <person name="Mukai Y."/>
            <person name="Nagasaki H."/>
            <person name="Nakashima M."/>
            <person name="Nakama Y."/>
            <person name="Nakamichi Y."/>
            <person name="Nakamura M."/>
            <person name="Namiki N."/>
            <person name="Negishi M."/>
            <person name="Ohta I."/>
            <person name="Ono N."/>
            <person name="Saji S."/>
            <person name="Sakai K."/>
            <person name="Shibata M."/>
            <person name="Shimokawa T."/>
            <person name="Shomura A."/>
            <person name="Song J."/>
            <person name="Takazaki Y."/>
            <person name="Terasawa K."/>
            <person name="Tsuji K."/>
            <person name="Waki K."/>
            <person name="Yamagata H."/>
            <person name="Yamane H."/>
            <person name="Yoshiki S."/>
            <person name="Yoshihara R."/>
            <person name="Yukawa K."/>
            <person name="Zhong H."/>
            <person name="Iwama H."/>
            <person name="Endo T."/>
            <person name="Ito H."/>
            <person name="Hahn J.H."/>
            <person name="Kim H.I."/>
            <person name="Eun M.Y."/>
            <person name="Yano M."/>
            <person name="Jiang J."/>
            <person name="Gojobori T."/>
        </authorList>
    </citation>
    <scope>NUCLEOTIDE SEQUENCE [LARGE SCALE GENOMIC DNA]</scope>
</reference>